<dbReference type="InterPro" id="IPR053716">
    <property type="entry name" value="Flag_assembly_chemotaxis_eff"/>
</dbReference>
<dbReference type="GO" id="GO:0044781">
    <property type="term" value="P:bacterial-type flagellum organization"/>
    <property type="evidence" value="ECO:0007669"/>
    <property type="project" value="UniProtKB-KW"/>
</dbReference>
<keyword evidence="12" id="KW-0966">Cell projection</keyword>
<evidence type="ECO:0000256" key="8">
    <source>
        <dbReference type="ARBA" id="ARBA00022927"/>
    </source>
</evidence>
<keyword evidence="11" id="KW-0175">Coiled coil</keyword>
<keyword evidence="12" id="KW-0282">Flagellum</keyword>
<evidence type="ECO:0000256" key="11">
    <source>
        <dbReference type="SAM" id="Coils"/>
    </source>
</evidence>
<evidence type="ECO:0000256" key="7">
    <source>
        <dbReference type="ARBA" id="ARBA00022795"/>
    </source>
</evidence>
<evidence type="ECO:0000313" key="12">
    <source>
        <dbReference type="EMBL" id="SEF48333.1"/>
    </source>
</evidence>
<comment type="similarity">
    <text evidence="2">Belongs to the FliJ family.</text>
</comment>
<dbReference type="Pfam" id="PF02050">
    <property type="entry name" value="FliJ"/>
    <property type="match status" value="1"/>
</dbReference>
<evidence type="ECO:0000256" key="5">
    <source>
        <dbReference type="ARBA" id="ARBA00022475"/>
    </source>
</evidence>
<dbReference type="GO" id="GO:0071973">
    <property type="term" value="P:bacterial-type flagellum-dependent cell motility"/>
    <property type="evidence" value="ECO:0007669"/>
    <property type="project" value="InterPro"/>
</dbReference>
<keyword evidence="13" id="KW-1185">Reference proteome</keyword>
<dbReference type="Proteomes" id="UP000242850">
    <property type="component" value="Unassembled WGS sequence"/>
</dbReference>
<dbReference type="GO" id="GO:0005886">
    <property type="term" value="C:plasma membrane"/>
    <property type="evidence" value="ECO:0007669"/>
    <property type="project" value="UniProtKB-SubCell"/>
</dbReference>
<gene>
    <name evidence="12" type="ORF">SAMN05660865_00342</name>
</gene>
<dbReference type="AlphaFoldDB" id="A0A1H5SCF0"/>
<dbReference type="Gene3D" id="1.10.287.1700">
    <property type="match status" value="1"/>
</dbReference>
<evidence type="ECO:0000256" key="1">
    <source>
        <dbReference type="ARBA" id="ARBA00004413"/>
    </source>
</evidence>
<evidence type="ECO:0000256" key="3">
    <source>
        <dbReference type="ARBA" id="ARBA00020392"/>
    </source>
</evidence>
<dbReference type="RefSeq" id="WP_103895359.1">
    <property type="nucleotide sequence ID" value="NZ_FNUK01000002.1"/>
</dbReference>
<proteinExistence type="inferred from homology"/>
<keyword evidence="8" id="KW-0653">Protein transport</keyword>
<evidence type="ECO:0000256" key="4">
    <source>
        <dbReference type="ARBA" id="ARBA00022448"/>
    </source>
</evidence>
<name>A0A1H5SCF0_9CLOT</name>
<keyword evidence="6" id="KW-0145">Chemotaxis</keyword>
<keyword evidence="12" id="KW-0969">Cilium</keyword>
<evidence type="ECO:0000313" key="13">
    <source>
        <dbReference type="Proteomes" id="UP000242850"/>
    </source>
</evidence>
<dbReference type="OrthoDB" id="1707704at2"/>
<dbReference type="EMBL" id="FNUK01000002">
    <property type="protein sequence ID" value="SEF48333.1"/>
    <property type="molecule type" value="Genomic_DNA"/>
</dbReference>
<evidence type="ECO:0000256" key="10">
    <source>
        <dbReference type="ARBA" id="ARBA00023225"/>
    </source>
</evidence>
<protein>
    <recommendedName>
        <fullName evidence="3">Flagellar FliJ protein</fullName>
    </recommendedName>
</protein>
<keyword evidence="9" id="KW-0472">Membrane</keyword>
<keyword evidence="4" id="KW-0813">Transport</keyword>
<sequence>MNKFNFKLQKVLEFKTSLEEKKKQEFAEELRRYYNEENKLKELIDKKHHLINNSIKFKTAVEYQNYVRYLNYIDKMIENQTIVLNQVKANVENARNELIKAVKDKNIIEKLKEKAYREFLEEANKKEQALNDDYALHLYLRSEGR</sequence>
<organism evidence="12 13">
    <name type="scientific">Caloramator fervidus</name>
    <dbReference type="NCBI Taxonomy" id="29344"/>
    <lineage>
        <taxon>Bacteria</taxon>
        <taxon>Bacillati</taxon>
        <taxon>Bacillota</taxon>
        <taxon>Clostridia</taxon>
        <taxon>Eubacteriales</taxon>
        <taxon>Clostridiaceae</taxon>
        <taxon>Caloramator</taxon>
    </lineage>
</organism>
<dbReference type="GO" id="GO:0006935">
    <property type="term" value="P:chemotaxis"/>
    <property type="evidence" value="ECO:0007669"/>
    <property type="project" value="UniProtKB-KW"/>
</dbReference>
<dbReference type="GO" id="GO:0009288">
    <property type="term" value="C:bacterial-type flagellum"/>
    <property type="evidence" value="ECO:0007669"/>
    <property type="project" value="InterPro"/>
</dbReference>
<dbReference type="GO" id="GO:0015031">
    <property type="term" value="P:protein transport"/>
    <property type="evidence" value="ECO:0007669"/>
    <property type="project" value="UniProtKB-KW"/>
</dbReference>
<keyword evidence="5" id="KW-1003">Cell membrane</keyword>
<keyword evidence="7" id="KW-1005">Bacterial flagellum biogenesis</keyword>
<dbReference type="NCBIfam" id="TIGR02473">
    <property type="entry name" value="flagell_FliJ"/>
    <property type="match status" value="1"/>
</dbReference>
<keyword evidence="10" id="KW-1006">Bacterial flagellum protein export</keyword>
<evidence type="ECO:0000256" key="9">
    <source>
        <dbReference type="ARBA" id="ARBA00023136"/>
    </source>
</evidence>
<feature type="coiled-coil region" evidence="11">
    <location>
        <begin position="77"/>
        <end position="104"/>
    </location>
</feature>
<accession>A0A1H5SCF0</accession>
<reference evidence="13" key="1">
    <citation type="submission" date="2016-10" db="EMBL/GenBank/DDBJ databases">
        <authorList>
            <person name="Varghese N."/>
            <person name="Submissions S."/>
        </authorList>
    </citation>
    <scope>NUCLEOTIDE SEQUENCE [LARGE SCALE GENOMIC DNA]</scope>
    <source>
        <strain evidence="13">DSM 5463</strain>
    </source>
</reference>
<dbReference type="InterPro" id="IPR012823">
    <property type="entry name" value="Flagell_FliJ"/>
</dbReference>
<evidence type="ECO:0000256" key="2">
    <source>
        <dbReference type="ARBA" id="ARBA00010004"/>
    </source>
</evidence>
<evidence type="ECO:0000256" key="6">
    <source>
        <dbReference type="ARBA" id="ARBA00022500"/>
    </source>
</evidence>
<comment type="subcellular location">
    <subcellularLocation>
        <location evidence="1">Cell membrane</location>
        <topology evidence="1">Peripheral membrane protein</topology>
        <orientation evidence="1">Cytoplasmic side</orientation>
    </subcellularLocation>
</comment>